<dbReference type="OrthoDB" id="894042at2"/>
<gene>
    <name evidence="2" type="ORF">SAMN04487893_11849</name>
</gene>
<evidence type="ECO:0000313" key="2">
    <source>
        <dbReference type="EMBL" id="SFJ83776.1"/>
    </source>
</evidence>
<keyword evidence="1" id="KW-0812">Transmembrane</keyword>
<organism evidence="2 3">
    <name type="scientific">Myroides guanonis</name>
    <dbReference type="NCBI Taxonomy" id="1150112"/>
    <lineage>
        <taxon>Bacteria</taxon>
        <taxon>Pseudomonadati</taxon>
        <taxon>Bacteroidota</taxon>
        <taxon>Flavobacteriia</taxon>
        <taxon>Flavobacteriales</taxon>
        <taxon>Flavobacteriaceae</taxon>
        <taxon>Myroides</taxon>
    </lineage>
</organism>
<dbReference type="Proteomes" id="UP000243887">
    <property type="component" value="Unassembled WGS sequence"/>
</dbReference>
<keyword evidence="3" id="KW-1185">Reference proteome</keyword>
<feature type="transmembrane region" description="Helical" evidence="1">
    <location>
        <begin position="69"/>
        <end position="87"/>
    </location>
</feature>
<dbReference type="AlphaFoldDB" id="A0A1I3UP75"/>
<accession>A0A1I3UP75</accession>
<protein>
    <submittedName>
        <fullName evidence="2">Uncharacterized protein</fullName>
    </submittedName>
</protein>
<evidence type="ECO:0000313" key="3">
    <source>
        <dbReference type="Proteomes" id="UP000243887"/>
    </source>
</evidence>
<reference evidence="3" key="1">
    <citation type="submission" date="2016-10" db="EMBL/GenBank/DDBJ databases">
        <authorList>
            <person name="Varghese N."/>
            <person name="Submissions S."/>
        </authorList>
    </citation>
    <scope>NUCLEOTIDE SEQUENCE [LARGE SCALE GENOMIC DNA]</scope>
    <source>
        <strain evidence="3">DSM 26542</strain>
    </source>
</reference>
<dbReference type="EMBL" id="FORU01000018">
    <property type="protein sequence ID" value="SFJ83776.1"/>
    <property type="molecule type" value="Genomic_DNA"/>
</dbReference>
<dbReference type="STRING" id="1150112.SAMN04487893_11849"/>
<name>A0A1I3UP75_9FLAO</name>
<keyword evidence="1" id="KW-1133">Transmembrane helix</keyword>
<sequence>MIRKIAIFCTIILMVSTTPLSEVLKLPIFIEHYMEYDKGGLIHYVVHHYGGHEKDEDWETDQKLPFMDLSSVLTIVSIAPTIPLTLIPETRDFKFKKPIIKHEENLMDQYLSNIFQPPRLS</sequence>
<dbReference type="RefSeq" id="WP_143077780.1">
    <property type="nucleotide sequence ID" value="NZ_FORU01000018.1"/>
</dbReference>
<evidence type="ECO:0000256" key="1">
    <source>
        <dbReference type="SAM" id="Phobius"/>
    </source>
</evidence>
<proteinExistence type="predicted"/>
<keyword evidence="1" id="KW-0472">Membrane</keyword>